<dbReference type="InterPro" id="IPR012332">
    <property type="entry name" value="Autotransporter_pectin_lyase_C"/>
</dbReference>
<evidence type="ECO:0000256" key="1">
    <source>
        <dbReference type="SAM" id="MobiDB-lite"/>
    </source>
</evidence>
<dbReference type="InterPro" id="IPR024973">
    <property type="entry name" value="ESPR"/>
</dbReference>
<name>A0A484YGK0_ECOLX</name>
<dbReference type="InterPro" id="IPR030930">
    <property type="entry name" value="AIDA"/>
</dbReference>
<evidence type="ECO:0000313" key="4">
    <source>
        <dbReference type="Proteomes" id="UP000372890"/>
    </source>
</evidence>
<feature type="compositionally biased region" description="Basic and acidic residues" evidence="1">
    <location>
        <begin position="295"/>
        <end position="312"/>
    </location>
</feature>
<dbReference type="Gene3D" id="2.160.20.20">
    <property type="match status" value="1"/>
</dbReference>
<feature type="domain" description="ESPR" evidence="2">
    <location>
        <begin position="6"/>
        <end position="50"/>
    </location>
</feature>
<proteinExistence type="predicted"/>
<evidence type="ECO:0000259" key="2">
    <source>
        <dbReference type="Pfam" id="PF13018"/>
    </source>
</evidence>
<reference evidence="3 4" key="1">
    <citation type="submission" date="2019-03" db="EMBL/GenBank/DDBJ databases">
        <authorList>
            <consortium name="Pathogen Informatics"/>
        </authorList>
    </citation>
    <scope>NUCLEOTIDE SEQUENCE [LARGE SCALE GENOMIC DNA]</scope>
    <source>
        <strain evidence="3 4">NCTC9001</strain>
    </source>
</reference>
<dbReference type="EMBL" id="CAADIS010000005">
    <property type="protein sequence ID" value="VFS34831.1"/>
    <property type="molecule type" value="Genomic_DNA"/>
</dbReference>
<organism evidence="3 4">
    <name type="scientific">Escherichia coli</name>
    <dbReference type="NCBI Taxonomy" id="562"/>
    <lineage>
        <taxon>Bacteria</taxon>
        <taxon>Pseudomonadati</taxon>
        <taxon>Pseudomonadota</taxon>
        <taxon>Gammaproteobacteria</taxon>
        <taxon>Enterobacterales</taxon>
        <taxon>Enterobacteriaceae</taxon>
        <taxon>Escherichia</taxon>
    </lineage>
</organism>
<dbReference type="Pfam" id="PF13018">
    <property type="entry name" value="ESPR"/>
    <property type="match status" value="1"/>
</dbReference>
<evidence type="ECO:0000313" key="3">
    <source>
        <dbReference type="EMBL" id="VFS34831.1"/>
    </source>
</evidence>
<gene>
    <name evidence="3" type="primary">flu_1</name>
    <name evidence="3" type="ORF">NCTC9001_05014</name>
</gene>
<dbReference type="AlphaFoldDB" id="A0A484YGK0"/>
<feature type="region of interest" description="Disordered" evidence="1">
    <location>
        <begin position="295"/>
        <end position="336"/>
    </location>
</feature>
<dbReference type="Proteomes" id="UP000372890">
    <property type="component" value="Unassembled WGS sequence"/>
</dbReference>
<sequence length="336" mass="34863">MKRHLNTSYRLVWNHITGTLVVASELARSRGKRAGVAVVLSLAAVTSVPALAADTVVQAGETVNGGTLTNHDNQIVLGTANGMTISSGLEYGPDNEANTGGQWIQNGGIANNTTVTGGGLQRVNAGGSVSDTVISAGGGQSLQGQAVNTTLNGGEQWVHEGGIATGTVINEKGWQAVKSGAMATDTVVNTGAEGGPDAENGDTGQFVRGNAVRTTINKNGRQIVAVEGTANTTVVYAGGDQTVHGHALDTTVEWGYQYVHNGGTASDTVVNSDGWQIVKEGGLADFTTVNQKGKTAGERRWYSHECHPEAGRRTGHQYGGNRHRQQPSGQFHGGKR</sequence>
<dbReference type="NCBIfam" id="TIGR04415">
    <property type="entry name" value="O_hepto_targRPT"/>
    <property type="match status" value="6"/>
</dbReference>
<protein>
    <submittedName>
        <fullName evidence="3">Phage protein</fullName>
    </submittedName>
</protein>
<accession>A0A484YGK0</accession>